<dbReference type="Proteomes" id="UP001203004">
    <property type="component" value="Unassembled WGS sequence"/>
</dbReference>
<name>A0ABT0M832_9BACL</name>
<feature type="domain" description="Competence protein CoiA-like N-terminal" evidence="2">
    <location>
        <begin position="18"/>
        <end position="64"/>
    </location>
</feature>
<evidence type="ECO:0000259" key="1">
    <source>
        <dbReference type="Pfam" id="PF06054"/>
    </source>
</evidence>
<dbReference type="InterPro" id="IPR010330">
    <property type="entry name" value="CoiA_nuc"/>
</dbReference>
<comment type="caution">
    <text evidence="4">The sequence shown here is derived from an EMBL/GenBank/DDBJ whole genome shotgun (WGS) entry which is preliminary data.</text>
</comment>
<sequence length="405" mass="47507">MLVATTRNFKRVSLVEQIWSRDVLRRIDKHFGFYCPVCLAPVRLKTGEKRQWHFAHQPKHSCLIDNERETPVHLRGKKDLFDWCVHAGRLPQLEYYLPLLRQRPDLYLPGIDPAVIEYQCSTIPEHKLKARTHGYLSAHIKPVWLIGPEHHHRLGSAIRLTGFVSAAICRTAVSSASHPFASPYYICFYHPSAKQIYYALHLVPQSKTYFISQERSFALADCCPYQLLHPPQNFVPEHFKQSWLTMKKRKRLEVSTRLSREEHRLREQVYQLQRYFACFPPHIGLPHPSYIHFLNPPVLWQMWLYLLIGVIYSEYGLSPRQIIKITTHRGMETLFEQRCLPLCEAMDAEQLISIYLEQLVHLRVAERVGGCFRIIPHQHPWENISVSALLKEDRAVLERLESLNV</sequence>
<evidence type="ECO:0000259" key="2">
    <source>
        <dbReference type="Pfam" id="PF25164"/>
    </source>
</evidence>
<keyword evidence="5" id="KW-1185">Reference proteome</keyword>
<evidence type="ECO:0000313" key="4">
    <source>
        <dbReference type="EMBL" id="MCL1631035.1"/>
    </source>
</evidence>
<proteinExistence type="predicted"/>
<reference evidence="4 5" key="1">
    <citation type="submission" date="2022-05" db="EMBL/GenBank/DDBJ databases">
        <title>Sporolactobacillus sp nov CPB3-1, isolated from tree bark (Mangifera indica L.).</title>
        <authorList>
            <person name="Phuengjayaem S."/>
            <person name="Tanasupawat S."/>
        </authorList>
    </citation>
    <scope>NUCLEOTIDE SEQUENCE [LARGE SCALE GENOMIC DNA]</scope>
    <source>
        <strain evidence="4 5">CPB3-1</strain>
    </source>
</reference>
<dbReference type="RefSeq" id="WP_249098178.1">
    <property type="nucleotide sequence ID" value="NZ_JAMAST010000002.1"/>
</dbReference>
<organism evidence="4 5">
    <name type="scientific">Sporolactobacillus mangiferae</name>
    <dbReference type="NCBI Taxonomy" id="2940498"/>
    <lineage>
        <taxon>Bacteria</taxon>
        <taxon>Bacillati</taxon>
        <taxon>Bacillota</taxon>
        <taxon>Bacilli</taxon>
        <taxon>Bacillales</taxon>
        <taxon>Sporolactobacillaceae</taxon>
        <taxon>Sporolactobacillus</taxon>
    </lineage>
</organism>
<dbReference type="EMBL" id="JAMAST010000002">
    <property type="protein sequence ID" value="MCL1631035.1"/>
    <property type="molecule type" value="Genomic_DNA"/>
</dbReference>
<evidence type="ECO:0000259" key="3">
    <source>
        <dbReference type="Pfam" id="PF25166"/>
    </source>
</evidence>
<dbReference type="Pfam" id="PF25164">
    <property type="entry name" value="CoiA_N"/>
    <property type="match status" value="1"/>
</dbReference>
<gene>
    <name evidence="4" type="ORF">M3N64_03625</name>
</gene>
<dbReference type="Pfam" id="PF25166">
    <property type="entry name" value="CoiA_C"/>
    <property type="match status" value="1"/>
</dbReference>
<evidence type="ECO:0000313" key="5">
    <source>
        <dbReference type="Proteomes" id="UP001203004"/>
    </source>
</evidence>
<feature type="domain" description="Competence protein CoiA C-terminal" evidence="3">
    <location>
        <begin position="241"/>
        <end position="365"/>
    </location>
</feature>
<accession>A0ABT0M832</accession>
<protein>
    <submittedName>
        <fullName evidence="4">Competence protein</fullName>
    </submittedName>
</protein>
<feature type="domain" description="Competence protein CoiA nuclease-like" evidence="1">
    <location>
        <begin position="69"/>
        <end position="230"/>
    </location>
</feature>
<dbReference type="Pfam" id="PF06054">
    <property type="entry name" value="CoiA_nuc"/>
    <property type="match status" value="1"/>
</dbReference>
<dbReference type="InterPro" id="IPR057253">
    <property type="entry name" value="CoiA-like_N"/>
</dbReference>
<dbReference type="InterPro" id="IPR057252">
    <property type="entry name" value="CoiA_C"/>
</dbReference>